<keyword evidence="20" id="KW-1185">Reference proteome</keyword>
<dbReference type="GO" id="GO:0016020">
    <property type="term" value="C:membrane"/>
    <property type="evidence" value="ECO:0007669"/>
    <property type="project" value="UniProtKB-SubCell"/>
</dbReference>
<keyword evidence="7" id="KW-0479">Metal-binding</keyword>
<gene>
    <name evidence="19" type="ORF">BZG36_05339</name>
</gene>
<evidence type="ECO:0000256" key="11">
    <source>
        <dbReference type="ARBA" id="ARBA00022842"/>
    </source>
</evidence>
<keyword evidence="12" id="KW-0653">Protein transport</keyword>
<feature type="region of interest" description="Disordered" evidence="17">
    <location>
        <begin position="82"/>
        <end position="125"/>
    </location>
</feature>
<dbReference type="OrthoDB" id="8954335at2759"/>
<reference evidence="19 20" key="1">
    <citation type="journal article" date="2017" name="Mycologia">
        <title>Bifiguratus adelaidae, gen. et sp. nov., a new member of Mucoromycotina in endophytic and soil-dwelling habitats.</title>
        <authorList>
            <person name="Torres-Cruz T.J."/>
            <person name="Billingsley Tobias T.L."/>
            <person name="Almatruk M."/>
            <person name="Hesse C."/>
            <person name="Kuske C.R."/>
            <person name="Desiro A."/>
            <person name="Benucci G.M."/>
            <person name="Bonito G."/>
            <person name="Stajich J.E."/>
            <person name="Dunlap C."/>
            <person name="Arnold A.E."/>
            <person name="Porras-Alfaro A."/>
        </authorList>
    </citation>
    <scope>NUCLEOTIDE SEQUENCE [LARGE SCALE GENOMIC DNA]</scope>
    <source>
        <strain evidence="19 20">AZ0501</strain>
    </source>
</reference>
<keyword evidence="10" id="KW-1002">Plastid outer membrane</keyword>
<dbReference type="Gene3D" id="3.40.50.300">
    <property type="entry name" value="P-loop containing nucleotide triphosphate hydrolases"/>
    <property type="match status" value="1"/>
</dbReference>
<evidence type="ECO:0000256" key="4">
    <source>
        <dbReference type="ARBA" id="ARBA00022528"/>
    </source>
</evidence>
<keyword evidence="14" id="KW-0342">GTP-binding</keyword>
<dbReference type="InterPro" id="IPR027417">
    <property type="entry name" value="P-loop_NTPase"/>
</dbReference>
<feature type="compositionally biased region" description="Low complexity" evidence="17">
    <location>
        <begin position="392"/>
        <end position="418"/>
    </location>
</feature>
<name>A0A261XU24_9FUNG</name>
<comment type="subcellular location">
    <subcellularLocation>
        <location evidence="2">Membrane</location>
        <topology evidence="2">Single-pass membrane protein</topology>
    </subcellularLocation>
    <subcellularLocation>
        <location evidence="16">Plastid</location>
        <location evidence="16">Chloroplast outer membrane</location>
    </subcellularLocation>
</comment>
<dbReference type="GO" id="GO:0005525">
    <property type="term" value="F:GTP binding"/>
    <property type="evidence" value="ECO:0007669"/>
    <property type="project" value="UniProtKB-KW"/>
</dbReference>
<evidence type="ECO:0000256" key="15">
    <source>
        <dbReference type="ARBA" id="ARBA00023136"/>
    </source>
</evidence>
<evidence type="ECO:0000259" key="18">
    <source>
        <dbReference type="Pfam" id="PF04548"/>
    </source>
</evidence>
<keyword evidence="6" id="KW-0812">Transmembrane</keyword>
<dbReference type="GO" id="GO:0015031">
    <property type="term" value="P:protein transport"/>
    <property type="evidence" value="ECO:0007669"/>
    <property type="project" value="UniProtKB-KW"/>
</dbReference>
<evidence type="ECO:0000256" key="17">
    <source>
        <dbReference type="SAM" id="MobiDB-lite"/>
    </source>
</evidence>
<dbReference type="InterPro" id="IPR006703">
    <property type="entry name" value="G_AIG1"/>
</dbReference>
<evidence type="ECO:0000256" key="14">
    <source>
        <dbReference type="ARBA" id="ARBA00023134"/>
    </source>
</evidence>
<keyword evidence="3" id="KW-0813">Transport</keyword>
<comment type="caution">
    <text evidence="19">The sequence shown here is derived from an EMBL/GenBank/DDBJ whole genome shotgun (WGS) entry which is preliminary data.</text>
</comment>
<keyword evidence="9" id="KW-0378">Hydrolase</keyword>
<evidence type="ECO:0000256" key="5">
    <source>
        <dbReference type="ARBA" id="ARBA00022640"/>
    </source>
</evidence>
<evidence type="ECO:0000256" key="2">
    <source>
        <dbReference type="ARBA" id="ARBA00004167"/>
    </source>
</evidence>
<dbReference type="Pfam" id="PF04548">
    <property type="entry name" value="AIG1"/>
    <property type="match status" value="1"/>
</dbReference>
<evidence type="ECO:0000256" key="8">
    <source>
        <dbReference type="ARBA" id="ARBA00022741"/>
    </source>
</evidence>
<evidence type="ECO:0000313" key="20">
    <source>
        <dbReference type="Proteomes" id="UP000242875"/>
    </source>
</evidence>
<evidence type="ECO:0000256" key="16">
    <source>
        <dbReference type="ARBA" id="ARBA00024013"/>
    </source>
</evidence>
<accession>A0A261XU24</accession>
<dbReference type="PANTHER" id="PTHR10903">
    <property type="entry name" value="GTPASE, IMAP FAMILY MEMBER-RELATED"/>
    <property type="match status" value="1"/>
</dbReference>
<dbReference type="GO" id="GO:0046872">
    <property type="term" value="F:metal ion binding"/>
    <property type="evidence" value="ECO:0007669"/>
    <property type="project" value="UniProtKB-KW"/>
</dbReference>
<keyword evidence="5" id="KW-0934">Plastid</keyword>
<evidence type="ECO:0000313" key="19">
    <source>
        <dbReference type="EMBL" id="OZJ01850.1"/>
    </source>
</evidence>
<keyword evidence="8" id="KW-0547">Nucleotide-binding</keyword>
<evidence type="ECO:0000256" key="6">
    <source>
        <dbReference type="ARBA" id="ARBA00022692"/>
    </source>
</evidence>
<evidence type="ECO:0000256" key="3">
    <source>
        <dbReference type="ARBA" id="ARBA00022448"/>
    </source>
</evidence>
<dbReference type="GO" id="GO:0016787">
    <property type="term" value="F:hydrolase activity"/>
    <property type="evidence" value="ECO:0007669"/>
    <property type="project" value="UniProtKB-KW"/>
</dbReference>
<feature type="region of interest" description="Disordered" evidence="17">
    <location>
        <begin position="371"/>
        <end position="418"/>
    </location>
</feature>
<protein>
    <recommendedName>
        <fullName evidence="18">AIG1-type G domain-containing protein</fullName>
    </recommendedName>
</protein>
<evidence type="ECO:0000256" key="1">
    <source>
        <dbReference type="ARBA" id="ARBA00001946"/>
    </source>
</evidence>
<dbReference type="Proteomes" id="UP000242875">
    <property type="component" value="Unassembled WGS sequence"/>
</dbReference>
<dbReference type="AlphaFoldDB" id="A0A261XU24"/>
<dbReference type="EMBL" id="MVBO01000227">
    <property type="protein sequence ID" value="OZJ01850.1"/>
    <property type="molecule type" value="Genomic_DNA"/>
</dbReference>
<organism evidence="19 20">
    <name type="scientific">Bifiguratus adelaidae</name>
    <dbReference type="NCBI Taxonomy" id="1938954"/>
    <lineage>
        <taxon>Eukaryota</taxon>
        <taxon>Fungi</taxon>
        <taxon>Fungi incertae sedis</taxon>
        <taxon>Mucoromycota</taxon>
        <taxon>Mucoromycotina</taxon>
        <taxon>Endogonomycetes</taxon>
        <taxon>Endogonales</taxon>
        <taxon>Endogonales incertae sedis</taxon>
        <taxon>Bifiguratus</taxon>
    </lineage>
</organism>
<sequence length="590" mass="66218">MDNEKYLSTNEYIAQYPKTPVGEYYSHIPYGRKDTFSDSDETDFFEHISASSEATVETLEKYMDHENDSDDEDLLELLAKKSDKAKQHKPNNDITVKPRAAKPQGEDTPTSRPDLKEAVTQDKGPPITIVALGRTGDGKSSLLNDMMENSFFDAKTAVQSQTSQAREFVGFWAPTRRYKAESKVFGCNVKVVDTPGFLDSEGRDIELKLKTREKIVEIASNEGLNVILLTFKIYASVDIVMQSLRSLSELLHPFDDFWKSVMLVFTHCEYNNREATRENKTIMQTQVSEKIQLEYDLHRPLPMVFLSTKQHICGYIQGKADCDCRVANKWHADSRRRLYDYIHARREQAFKITAGDPEIKLGTDALRRQSESSLSLSQAGKRTASGVTTFNSTSYSSPSPATSPSSQSSPRLSLNSQLPSSFHTPVITTFPASPYNGTTRSPYMYTSPSTIAIPTGYFTAMPGAFSGPVRTPPIRHSTSPPIMAMPVPQHYASSASSPSITNITLSGKLESDKNYMYDELGYRYKLDPKTDSWTKDETYVPTKPVQNPYEPKPTTGQEPRYAPNPDRSIKLMGVKIPMQTSDPRRTGRKV</sequence>
<dbReference type="PANTHER" id="PTHR10903:SF135">
    <property type="entry name" value="TRANSLOCASE OF CHLOROPLAST 120, CHLOROPLASTIC-RELATED"/>
    <property type="match status" value="1"/>
</dbReference>
<keyword evidence="4" id="KW-0150">Chloroplast</keyword>
<evidence type="ECO:0000256" key="12">
    <source>
        <dbReference type="ARBA" id="ARBA00022927"/>
    </source>
</evidence>
<keyword evidence="11" id="KW-0460">Magnesium</keyword>
<keyword evidence="15" id="KW-0472">Membrane</keyword>
<feature type="region of interest" description="Disordered" evidence="17">
    <location>
        <begin position="533"/>
        <end position="590"/>
    </location>
</feature>
<evidence type="ECO:0000256" key="9">
    <source>
        <dbReference type="ARBA" id="ARBA00022801"/>
    </source>
</evidence>
<evidence type="ECO:0000256" key="10">
    <source>
        <dbReference type="ARBA" id="ARBA00022805"/>
    </source>
</evidence>
<dbReference type="SUPFAM" id="SSF52540">
    <property type="entry name" value="P-loop containing nucleoside triphosphate hydrolases"/>
    <property type="match status" value="1"/>
</dbReference>
<feature type="domain" description="AIG1-type G" evidence="18">
    <location>
        <begin position="128"/>
        <end position="272"/>
    </location>
</feature>
<keyword evidence="13" id="KW-1133">Transmembrane helix</keyword>
<evidence type="ECO:0000256" key="13">
    <source>
        <dbReference type="ARBA" id="ARBA00022989"/>
    </source>
</evidence>
<comment type="cofactor">
    <cofactor evidence="1">
        <name>Mg(2+)</name>
        <dbReference type="ChEBI" id="CHEBI:18420"/>
    </cofactor>
</comment>
<proteinExistence type="predicted"/>
<dbReference type="InterPro" id="IPR045058">
    <property type="entry name" value="GIMA/IAN/Toc"/>
</dbReference>
<evidence type="ECO:0000256" key="7">
    <source>
        <dbReference type="ARBA" id="ARBA00022723"/>
    </source>
</evidence>